<feature type="domain" description="AAA+ ATPase" evidence="3">
    <location>
        <begin position="409"/>
        <end position="601"/>
    </location>
</feature>
<dbReference type="InterPro" id="IPR056787">
    <property type="entry name" value="OB_HELZ2"/>
</dbReference>
<dbReference type="SMART" id="SM00955">
    <property type="entry name" value="RNB"/>
    <property type="match status" value="1"/>
</dbReference>
<feature type="compositionally biased region" description="Acidic residues" evidence="2">
    <location>
        <begin position="1129"/>
        <end position="1145"/>
    </location>
</feature>
<dbReference type="OrthoDB" id="5956173at2759"/>
<dbReference type="SUPFAM" id="SSF52540">
    <property type="entry name" value="P-loop containing nucleoside triphosphate hydrolases"/>
    <property type="match status" value="2"/>
</dbReference>
<dbReference type="InterPro" id="IPR003593">
    <property type="entry name" value="AAA+_ATPase"/>
</dbReference>
<feature type="domain" description="RNB" evidence="5">
    <location>
        <begin position="1456"/>
        <end position="1816"/>
    </location>
</feature>
<sequence length="2656" mass="298449">MQPNSTTTMSNAAKLLQQLEHLRRNGHPESYLMVEVSGNHSILCDEKLYVPHIDKNKPVTWTFTVESSSRVRQWCRLRHVFTLNPYLPEFSIVQVNASDQPGVPLRAECQEWQNTTGRPVTAYQITFRFVSAHYGSFQQRVVFDFAEQPLVYRQLEVVVAPETDLLHTIQYPVVCEDDSELSWLGTGQVVPFDPTDIKVQRKSAYHLPPALGTALELGHFDHLEERLTRGMYKQRLHVLLHIEEFERRRQMTRLTIHCTDLLYCTQPCATDPSQLTIVLPVHEELMDDATLLIKRGGHALVRFQPRGMQNTLLYEVLVESLKKNRVLLRASAALKERLRSKGPLPASVCFRFVDTYQHMHSAIENVNLDVVFPAVPEGIIEQWSNPSTCAKVLNESQTYALKKMLSPQPGPPLLILGPFGTGKTRTIAEAIKELISIQLKSSANYRILLCTHSNSAADHYIKNHLHPFLTTSNISASRFKPLRICWENRFVSTVSDTVLQYCLLDLHSGKFAMPNMDSLMQHRVVVTTLVTAASLANLNLPPGFFSHIFIDEAAQAMEAETIIPLCFAGHNTQVVLAGDHLQLNPPIMSLVSQRLGLGRSLLVRLHELYPSMSRWKVRLLQNYRAYDDIVDVPSHLFYQDTLVAELKRPRDLPYSIVFYGVHGQEEIADDPPSFLNRGEAAEVADRVEELINQWPTPFWGEADPARICVLSPYPTQVREIRRLLRAKSLSGVKVEGVTNVQGLEFDILFISTVRTHDASTADDSSKKNMGFLSDRKLLNTAITRARYRLVIIGDPVALCSTGECGVVFRMILNRCNSNKTFHYRLSFDMVIRMTKEAKSERENKPVQKQAPTASSVPMRNGPRYIPAVNAVPHISAPVFPRGPMPGNHRNVPYIQDGPPFGIYGPFPGRPQIFIRPQGPFLMQRPPVPVPVHSVPFVRNPPQQHLPNGFVPQPVLPQQMNLQRQSAPWGVTQQAVPHNPRVEVLSAQNGTENIRSASRSSTPPSSFHLRDTTPNVQRGETINQPSLTSGEPPMALLSSLQSRLKEVLSEERDLLDTLKASSKSSTYSDIQENIDRQISLNEKESEVLQKRISLHSALSSLLEGGESESNHSDNSGFDAIESSVARQNPDDSDGIYTEEDYEDSETEAWFSAQQKDPIVLDYIKAFETLTSRTDNDSEERAISPPVSTKDSCSPVCSDSTSTSIGESQESSSLHGWILQPSESTVYIEKYSINEEHMEREEAQSRVASGELEACALQIDNRSDGSTATAKVCDPDRPDIRINSRTDINRAFNGDMVAVEITNKDRDTGDPQGKVVAILKEIHPRKVVCRLDSQDRNVMTPINRCNSKFVILQSRDHQGQTGVAVFARRDERISVTSFVTETEGKLFLVQLMKWGASYRYPLGFVVHYFKEGGDPHLCIPVLLAEHGVHKPHAKKIQNEAKKEFPPKWRIPETERSKRTNFENVFSIDPSSCVEVDDAMSVCWNQDGTFKIGVHIADVSFFVTKDSTLDKAALSHGSSVYGSNEASYHNSMLPSYVSKQLCSLVPGEERLAISVIFHLNEEGVEVVQPEIQRSIVTSCCKLSYDQCQDVLDGRKVDNIPEHVQKGAGILGQLSFKMWARRVRQGYAALEHVVIKTGMLSSQKIVEEFMLWTNRAVAELLLQSPLAKTLVPLRRQLAPKTHLLREINDFCIENGMEPRQYLGLQCISEISDHEAHQRSEDCVTIGLKTWETVSAALDEKDIGKVTMAILKHDSKAGVGKILSRLASIQEQSGYVVSSRLPPEQQRHFALNAPSYTHFTSPIRRYMDIVVHRILLAVLENHHMPYTEEEVKSICETCQMMSSRIFMFENQLASVSRADMIKSDSKWRLANVDCLAPDYILLGGDEIEHISSFNRCVRIHDCKPTHREWLSEKEELVLRWNILEINATGQSVRTECSQEDVPDDFSSSTQLESSAEVARQLLEMPKELWFKFLQGFRSEDLHQMNQQRQMIDAKAVVRLEEKPLSSSCNNAPEESTLINSRGCHQDLSAHTNFYQRGKTIPVYLDAEVHRGLPRPSILAVRFTESIVCCLRHRRHPNKSFGVPQMVPTKATYSDAKEYQTVLLPLLQCEAATSSVNSDSTGQVILQNVSVQWNGNVGEFTLSKILCVARGLNLSTGDFLCLRCHALPCIVHCCVTQVDSRDETDVIQIDLVDHPDGFSVDDLNQTSWLCSIEVIEQGLSFRRMISAVKRLGEATELIRSVFLRRNIPKYLARAPMLKGQRKEDTKTTLHLNPGQEEAVKNAVNFSFTLIQGPPGTGKTYTGVEVACQFAALNRKEGNGGQVLFCAPSNHAVDVAARILQTTGLKVLRIYGKTIEHQTFKQSLRTNLPSVQSVMDKNCEDISLHFRVRKRSNPHSSKLKSIEDEVMQLKKRAIAKDLAKNQERNTKDLCLKVQEFYHVLDKAERHEIAETGTEVILCTCIEAGSSRVKRHARVCQVIIDEASMCLEPESLVALNSAGQPLKQVVLLGDHKQLGAVIMSSVPRKLGLGKSLFDVLFNVPNAGQTFSLCKLQTQYRMHPSIREFPSKHFYEDLLKDSPHLTKPKRVSKGLVQNFWPGGSNVRVVFCHVVGTEESPQDYTGPEGREESKHNPQEVNVVSNLVPRALFRNWDGEKGKGPGNEVVIS</sequence>
<dbReference type="CDD" id="cd18808">
    <property type="entry name" value="SF1_C_Upf1"/>
    <property type="match status" value="1"/>
</dbReference>
<feature type="domain" description="Helicase ATP-binding" evidence="4">
    <location>
        <begin position="2261"/>
        <end position="2547"/>
    </location>
</feature>
<gene>
    <name evidence="6" type="primary">helz</name>
    <name evidence="6" type="ORF">AWC38_SpisGene13876</name>
</gene>
<organism evidence="6 7">
    <name type="scientific">Stylophora pistillata</name>
    <name type="common">Smooth cauliflower coral</name>
    <dbReference type="NCBI Taxonomy" id="50429"/>
    <lineage>
        <taxon>Eukaryota</taxon>
        <taxon>Metazoa</taxon>
        <taxon>Cnidaria</taxon>
        <taxon>Anthozoa</taxon>
        <taxon>Hexacorallia</taxon>
        <taxon>Scleractinia</taxon>
        <taxon>Astrocoeniina</taxon>
        <taxon>Pocilloporidae</taxon>
        <taxon>Stylophora</taxon>
    </lineage>
</organism>
<evidence type="ECO:0000256" key="1">
    <source>
        <dbReference type="ARBA" id="ARBA00048432"/>
    </source>
</evidence>
<proteinExistence type="predicted"/>
<comment type="catalytic activity">
    <reaction evidence="1">
        <text>ATP + H2O = ADP + phosphate + H(+)</text>
        <dbReference type="Rhea" id="RHEA:13065"/>
        <dbReference type="ChEBI" id="CHEBI:15377"/>
        <dbReference type="ChEBI" id="CHEBI:15378"/>
        <dbReference type="ChEBI" id="CHEBI:30616"/>
        <dbReference type="ChEBI" id="CHEBI:43474"/>
        <dbReference type="ChEBI" id="CHEBI:456216"/>
        <dbReference type="EC" id="3.6.4.12"/>
    </reaction>
    <physiologicalReaction direction="left-to-right" evidence="1">
        <dbReference type="Rhea" id="RHEA:13066"/>
    </physiologicalReaction>
</comment>
<comment type="caution">
    <text evidence="6">The sequence shown here is derived from an EMBL/GenBank/DDBJ whole genome shotgun (WGS) entry which is preliminary data.</text>
</comment>
<dbReference type="STRING" id="50429.A0A2B4RXU7"/>
<feature type="domain" description="AAA+ ATPase" evidence="3">
    <location>
        <begin position="2278"/>
        <end position="2524"/>
    </location>
</feature>
<dbReference type="Pfam" id="PF13087">
    <property type="entry name" value="AAA_12"/>
    <property type="match status" value="2"/>
</dbReference>
<feature type="compositionally biased region" description="Polar residues" evidence="2">
    <location>
        <begin position="1184"/>
        <end position="1197"/>
    </location>
</feature>
<dbReference type="InterPro" id="IPR022966">
    <property type="entry name" value="RNase_II/R_CS"/>
</dbReference>
<dbReference type="InterPro" id="IPR014001">
    <property type="entry name" value="Helicase_ATP-bd"/>
</dbReference>
<feature type="region of interest" description="Disordered" evidence="2">
    <location>
        <begin position="838"/>
        <end position="861"/>
    </location>
</feature>
<name>A0A2B4RXU7_STYPI</name>
<feature type="compositionally biased region" description="Polar residues" evidence="2">
    <location>
        <begin position="1011"/>
        <end position="1028"/>
    </location>
</feature>
<dbReference type="Pfam" id="PF13086">
    <property type="entry name" value="AAA_11"/>
    <property type="match status" value="3"/>
</dbReference>
<dbReference type="Gene3D" id="3.40.50.300">
    <property type="entry name" value="P-loop containing nucleotide triphosphate hydrolases"/>
    <property type="match status" value="4"/>
</dbReference>
<dbReference type="InterPro" id="IPR041679">
    <property type="entry name" value="DNA2/NAM7-like_C"/>
</dbReference>
<keyword evidence="6" id="KW-0067">ATP-binding</keyword>
<dbReference type="InterPro" id="IPR012340">
    <property type="entry name" value="NA-bd_OB-fold"/>
</dbReference>
<evidence type="ECO:0000259" key="5">
    <source>
        <dbReference type="SMART" id="SM00955"/>
    </source>
</evidence>
<dbReference type="GO" id="GO:0001147">
    <property type="term" value="F:transcription termination site sequence-specific DNA binding"/>
    <property type="evidence" value="ECO:0007669"/>
    <property type="project" value="TreeGrafter"/>
</dbReference>
<dbReference type="EMBL" id="LSMT01000269">
    <property type="protein sequence ID" value="PFX21629.1"/>
    <property type="molecule type" value="Genomic_DNA"/>
</dbReference>
<dbReference type="Pfam" id="PF00773">
    <property type="entry name" value="RNB"/>
    <property type="match status" value="1"/>
</dbReference>
<feature type="region of interest" description="Disordered" evidence="2">
    <location>
        <begin position="988"/>
        <end position="1033"/>
    </location>
</feature>
<evidence type="ECO:0000259" key="3">
    <source>
        <dbReference type="SMART" id="SM00382"/>
    </source>
</evidence>
<evidence type="ECO:0000259" key="4">
    <source>
        <dbReference type="SMART" id="SM00487"/>
    </source>
</evidence>
<dbReference type="Proteomes" id="UP000225706">
    <property type="component" value="Unassembled WGS sequence"/>
</dbReference>
<dbReference type="InterPro" id="IPR001900">
    <property type="entry name" value="RNase_II/R"/>
</dbReference>
<dbReference type="PROSITE" id="PS01175">
    <property type="entry name" value="RIBONUCLEASE_II"/>
    <property type="match status" value="1"/>
</dbReference>
<dbReference type="Gene3D" id="2.40.50.690">
    <property type="match status" value="1"/>
</dbReference>
<dbReference type="PANTHER" id="PTHR10887:SF495">
    <property type="entry name" value="HELICASE SENATAXIN ISOFORM X1-RELATED"/>
    <property type="match status" value="1"/>
</dbReference>
<feature type="compositionally biased region" description="Basic and acidic residues" evidence="2">
    <location>
        <begin position="2614"/>
        <end position="2623"/>
    </location>
</feature>
<keyword evidence="6" id="KW-0378">Hydrolase</keyword>
<feature type="compositionally biased region" description="Low complexity" evidence="2">
    <location>
        <begin position="994"/>
        <end position="1005"/>
    </location>
</feature>
<protein>
    <submittedName>
        <fullName evidence="6">Putative helicase with zinc finger domain</fullName>
    </submittedName>
</protein>
<dbReference type="GO" id="GO:0003723">
    <property type="term" value="F:RNA binding"/>
    <property type="evidence" value="ECO:0007669"/>
    <property type="project" value="InterPro"/>
</dbReference>
<keyword evidence="7" id="KW-1185">Reference proteome</keyword>
<dbReference type="SMART" id="SM00382">
    <property type="entry name" value="AAA"/>
    <property type="match status" value="2"/>
</dbReference>
<dbReference type="GO" id="GO:0003678">
    <property type="term" value="F:DNA helicase activity"/>
    <property type="evidence" value="ECO:0007669"/>
    <property type="project" value="UniProtKB-EC"/>
</dbReference>
<feature type="region of interest" description="Disordered" evidence="2">
    <location>
        <begin position="1121"/>
        <end position="1145"/>
    </location>
</feature>
<reference evidence="7" key="1">
    <citation type="journal article" date="2017" name="bioRxiv">
        <title>Comparative analysis of the genomes of Stylophora pistillata and Acropora digitifera provides evidence for extensive differences between species of corals.</title>
        <authorList>
            <person name="Voolstra C.R."/>
            <person name="Li Y."/>
            <person name="Liew Y.J."/>
            <person name="Baumgarten S."/>
            <person name="Zoccola D."/>
            <person name="Flot J.-F."/>
            <person name="Tambutte S."/>
            <person name="Allemand D."/>
            <person name="Aranda M."/>
        </authorList>
    </citation>
    <scope>NUCLEOTIDE SEQUENCE [LARGE SCALE GENOMIC DNA]</scope>
</reference>
<evidence type="ECO:0000313" key="6">
    <source>
        <dbReference type="EMBL" id="PFX21629.1"/>
    </source>
</evidence>
<dbReference type="SUPFAM" id="SSF50249">
    <property type="entry name" value="Nucleic acid-binding proteins"/>
    <property type="match status" value="2"/>
</dbReference>
<keyword evidence="6" id="KW-0347">Helicase</keyword>
<dbReference type="SMART" id="SM00487">
    <property type="entry name" value="DEXDc"/>
    <property type="match status" value="1"/>
</dbReference>
<keyword evidence="6" id="KW-0547">Nucleotide-binding</keyword>
<dbReference type="Pfam" id="PF25049">
    <property type="entry name" value="OB_HELZ2"/>
    <property type="match status" value="1"/>
</dbReference>
<dbReference type="InterPro" id="IPR027417">
    <property type="entry name" value="P-loop_NTPase"/>
</dbReference>
<feature type="region of interest" description="Disordered" evidence="2">
    <location>
        <begin position="1172"/>
        <end position="1206"/>
    </location>
</feature>
<dbReference type="GO" id="GO:0004540">
    <property type="term" value="F:RNA nuclease activity"/>
    <property type="evidence" value="ECO:0007669"/>
    <property type="project" value="InterPro"/>
</dbReference>
<dbReference type="GO" id="GO:0006369">
    <property type="term" value="P:termination of RNA polymerase II transcription"/>
    <property type="evidence" value="ECO:0007669"/>
    <property type="project" value="TreeGrafter"/>
</dbReference>
<accession>A0A2B4RXU7</accession>
<dbReference type="GO" id="GO:0016604">
    <property type="term" value="C:nuclear body"/>
    <property type="evidence" value="ECO:0007669"/>
    <property type="project" value="TreeGrafter"/>
</dbReference>
<dbReference type="InterPro" id="IPR041677">
    <property type="entry name" value="DNA2/NAM7_AAA_11"/>
</dbReference>
<dbReference type="PANTHER" id="PTHR10887">
    <property type="entry name" value="DNA2/NAM7 HELICASE FAMILY"/>
    <property type="match status" value="1"/>
</dbReference>
<evidence type="ECO:0000256" key="2">
    <source>
        <dbReference type="SAM" id="MobiDB-lite"/>
    </source>
</evidence>
<feature type="region of interest" description="Disordered" evidence="2">
    <location>
        <begin position="2605"/>
        <end position="2626"/>
    </location>
</feature>
<dbReference type="InterPro" id="IPR047187">
    <property type="entry name" value="SF1_C_Upf1"/>
</dbReference>
<dbReference type="InterPro" id="IPR045055">
    <property type="entry name" value="DNA2/NAM7-like"/>
</dbReference>
<evidence type="ECO:0000313" key="7">
    <source>
        <dbReference type="Proteomes" id="UP000225706"/>
    </source>
</evidence>